<sequence>APSVTVLAKRLYGRSYKNLPLRKKQKVKLLQRREWQWEHHHNDGRVYSTLCAQTLEASDIDGPCFSCFSLLQLKGFRVAISVPKPKIVNYKYLNKEYCNINLGTFLAQSMGLEELIQEVRNILSMDFELPSESLYIGFIKNSSFEDQFFSDLLRVINMIQDKKDRGTGMQGFQWS</sequence>
<protein>
    <recommendedName>
        <fullName evidence="3">Transposase</fullName>
    </recommendedName>
</protein>
<comment type="caution">
    <text evidence="1">The sequence shown here is derived from an EMBL/GenBank/DDBJ whole genome shotgun (WGS) entry which is preliminary data.</text>
</comment>
<keyword evidence="2" id="KW-1185">Reference proteome</keyword>
<feature type="non-terminal residue" evidence="1">
    <location>
        <position position="1"/>
    </location>
</feature>
<name>A0ABQ8V383_9AGAR</name>
<reference evidence="1" key="1">
    <citation type="submission" date="2022-08" db="EMBL/GenBank/DDBJ databases">
        <title>A Global Phylogenomic Analysis of the Shiitake Genus Lentinula.</title>
        <authorList>
            <consortium name="DOE Joint Genome Institute"/>
            <person name="Sierra-Patev S."/>
            <person name="Min B."/>
            <person name="Naranjo-Ortiz M."/>
            <person name="Looney B."/>
            <person name="Konkel Z."/>
            <person name="Slot J.C."/>
            <person name="Sakamoto Y."/>
            <person name="Steenwyk J.L."/>
            <person name="Rokas A."/>
            <person name="Carro J."/>
            <person name="Camarero S."/>
            <person name="Ferreira P."/>
            <person name="Molpeceres G."/>
            <person name="Ruiz-Duenas F.J."/>
            <person name="Serrano A."/>
            <person name="Henrissat B."/>
            <person name="Drula E."/>
            <person name="Hughes K.W."/>
            <person name="Mata J.L."/>
            <person name="Ishikawa N.K."/>
            <person name="Vargas-Isla R."/>
            <person name="Ushijima S."/>
            <person name="Smith C.A."/>
            <person name="Ahrendt S."/>
            <person name="Andreopoulos W."/>
            <person name="He G."/>
            <person name="Labutti K."/>
            <person name="Lipzen A."/>
            <person name="Ng V."/>
            <person name="Riley R."/>
            <person name="Sandor L."/>
            <person name="Barry K."/>
            <person name="Martinez A.T."/>
            <person name="Xiao Y."/>
            <person name="Gibbons J.G."/>
            <person name="Terashima K."/>
            <person name="Grigoriev I.V."/>
            <person name="Hibbett D.S."/>
        </authorList>
    </citation>
    <scope>NUCLEOTIDE SEQUENCE</scope>
    <source>
        <strain evidence="1">RHP3577 ss4</strain>
    </source>
</reference>
<accession>A0ABQ8V383</accession>
<gene>
    <name evidence="1" type="ORF">C8R41DRAFT_710308</name>
</gene>
<evidence type="ECO:0008006" key="3">
    <source>
        <dbReference type="Google" id="ProtNLM"/>
    </source>
</evidence>
<dbReference type="EMBL" id="JANVFT010000109">
    <property type="protein sequence ID" value="KAJ4467305.1"/>
    <property type="molecule type" value="Genomic_DNA"/>
</dbReference>
<feature type="non-terminal residue" evidence="1">
    <location>
        <position position="175"/>
    </location>
</feature>
<dbReference type="Proteomes" id="UP001150217">
    <property type="component" value="Unassembled WGS sequence"/>
</dbReference>
<organism evidence="1 2">
    <name type="scientific">Lentinula lateritia</name>
    <dbReference type="NCBI Taxonomy" id="40482"/>
    <lineage>
        <taxon>Eukaryota</taxon>
        <taxon>Fungi</taxon>
        <taxon>Dikarya</taxon>
        <taxon>Basidiomycota</taxon>
        <taxon>Agaricomycotina</taxon>
        <taxon>Agaricomycetes</taxon>
        <taxon>Agaricomycetidae</taxon>
        <taxon>Agaricales</taxon>
        <taxon>Marasmiineae</taxon>
        <taxon>Omphalotaceae</taxon>
        <taxon>Lentinula</taxon>
    </lineage>
</organism>
<evidence type="ECO:0000313" key="1">
    <source>
        <dbReference type="EMBL" id="KAJ4467305.1"/>
    </source>
</evidence>
<proteinExistence type="predicted"/>
<evidence type="ECO:0000313" key="2">
    <source>
        <dbReference type="Proteomes" id="UP001150217"/>
    </source>
</evidence>